<reference evidence="2 3" key="1">
    <citation type="submission" date="2023-07" db="EMBL/GenBank/DDBJ databases">
        <title>Sorghum-associated microbial communities from plants grown in Nebraska, USA.</title>
        <authorList>
            <person name="Schachtman D."/>
        </authorList>
    </citation>
    <scope>NUCLEOTIDE SEQUENCE [LARGE SCALE GENOMIC DNA]</scope>
    <source>
        <strain evidence="2 3">BE313</strain>
    </source>
</reference>
<dbReference type="Pfam" id="PF24838">
    <property type="entry name" value="8xMP"/>
    <property type="match status" value="1"/>
</dbReference>
<comment type="caution">
    <text evidence="2">The sequence shown here is derived from an EMBL/GenBank/DDBJ whole genome shotgun (WGS) entry which is preliminary data.</text>
</comment>
<organism evidence="2 3">
    <name type="scientific">Rhodoferax ferrireducens</name>
    <dbReference type="NCBI Taxonomy" id="192843"/>
    <lineage>
        <taxon>Bacteria</taxon>
        <taxon>Pseudomonadati</taxon>
        <taxon>Pseudomonadota</taxon>
        <taxon>Betaproteobacteria</taxon>
        <taxon>Burkholderiales</taxon>
        <taxon>Comamonadaceae</taxon>
        <taxon>Rhodoferax</taxon>
    </lineage>
</organism>
<evidence type="ECO:0000313" key="3">
    <source>
        <dbReference type="Proteomes" id="UP001180487"/>
    </source>
</evidence>
<feature type="transmembrane region" description="Helical" evidence="1">
    <location>
        <begin position="69"/>
        <end position="88"/>
    </location>
</feature>
<evidence type="ECO:0000256" key="1">
    <source>
        <dbReference type="SAM" id="Phobius"/>
    </source>
</evidence>
<keyword evidence="1" id="KW-0472">Membrane</keyword>
<proteinExistence type="predicted"/>
<dbReference type="RefSeq" id="WP_310372307.1">
    <property type="nucleotide sequence ID" value="NZ_JAVDXT010000001.1"/>
</dbReference>
<accession>A0ABU2C6L1</accession>
<dbReference type="EMBL" id="JAVDXT010000001">
    <property type="protein sequence ID" value="MDR7376971.1"/>
    <property type="molecule type" value="Genomic_DNA"/>
</dbReference>
<keyword evidence="3" id="KW-1185">Reference proteome</keyword>
<evidence type="ECO:0008006" key="4">
    <source>
        <dbReference type="Google" id="ProtNLM"/>
    </source>
</evidence>
<evidence type="ECO:0000313" key="2">
    <source>
        <dbReference type="EMBL" id="MDR7376971.1"/>
    </source>
</evidence>
<dbReference type="Proteomes" id="UP001180487">
    <property type="component" value="Unassembled WGS sequence"/>
</dbReference>
<dbReference type="InterPro" id="IPR056918">
    <property type="entry name" value="8xMP"/>
</dbReference>
<keyword evidence="1" id="KW-0812">Transmembrane</keyword>
<protein>
    <recommendedName>
        <fullName evidence="4">Small integral membrane protein</fullName>
    </recommendedName>
</protein>
<keyword evidence="1" id="KW-1133">Transmembrane helix</keyword>
<feature type="transmembrane region" description="Helical" evidence="1">
    <location>
        <begin position="41"/>
        <end position="62"/>
    </location>
</feature>
<name>A0ABU2C6L1_9BURK</name>
<feature type="transmembrane region" description="Helical" evidence="1">
    <location>
        <begin position="142"/>
        <end position="159"/>
    </location>
</feature>
<gene>
    <name evidence="2" type="ORF">J2X19_001629</name>
</gene>
<sequence>MDELPLLRQTKAAYGAEYEKHFFEQYKLYVEMADRVSARRILANSFFVGVHTALITAFTVLLKEKVLQPSLVGLAPFLAVMLLCFIWWRVVYSYRQLNSAKFKVVHALEQMLPVAPYDAEWTAMGRGTNARLYLPLTHVENWVPVCFGLLYLLLAITLYRV</sequence>